<dbReference type="InterPro" id="IPR000962">
    <property type="entry name" value="Znf_DskA_TraR"/>
</dbReference>
<dbReference type="Gene3D" id="1.20.120.910">
    <property type="entry name" value="DksA, coiled-coil domain"/>
    <property type="match status" value="1"/>
</dbReference>
<dbReference type="PROSITE" id="PS51128">
    <property type="entry name" value="ZF_DKSA_2"/>
    <property type="match status" value="1"/>
</dbReference>
<dbReference type="EMBL" id="NEFA01000070">
    <property type="protein sequence ID" value="OYQ93085.1"/>
    <property type="molecule type" value="Genomic_DNA"/>
</dbReference>
<keyword evidence="3" id="KW-0862">Zinc</keyword>
<protein>
    <submittedName>
        <fullName evidence="6">Conjugal transfer protein TraR</fullName>
    </submittedName>
</protein>
<evidence type="ECO:0000256" key="4">
    <source>
        <dbReference type="PROSITE-ProRule" id="PRU00510"/>
    </source>
</evidence>
<evidence type="ECO:0000259" key="5">
    <source>
        <dbReference type="Pfam" id="PF01258"/>
    </source>
</evidence>
<gene>
    <name evidence="6" type="ORF">B9P89_28090</name>
</gene>
<evidence type="ECO:0000256" key="1">
    <source>
        <dbReference type="ARBA" id="ARBA00022723"/>
    </source>
</evidence>
<feature type="domain" description="Zinc finger DksA/TraR C4-type" evidence="5">
    <location>
        <begin position="35"/>
        <end position="66"/>
    </location>
</feature>
<dbReference type="AlphaFoldDB" id="A0AA44SHR7"/>
<comment type="caution">
    <text evidence="6">The sequence shown here is derived from an EMBL/GenBank/DDBJ whole genome shotgun (WGS) entry which is preliminary data.</text>
</comment>
<keyword evidence="2" id="KW-0863">Zinc-finger</keyword>
<dbReference type="GO" id="GO:0008270">
    <property type="term" value="F:zinc ion binding"/>
    <property type="evidence" value="ECO:0007669"/>
    <property type="project" value="UniProtKB-KW"/>
</dbReference>
<evidence type="ECO:0000313" key="7">
    <source>
        <dbReference type="Proteomes" id="UP000215827"/>
    </source>
</evidence>
<dbReference type="SUPFAM" id="SSF57716">
    <property type="entry name" value="Glucocorticoid receptor-like (DNA-binding domain)"/>
    <property type="match status" value="1"/>
</dbReference>
<evidence type="ECO:0000256" key="3">
    <source>
        <dbReference type="ARBA" id="ARBA00022833"/>
    </source>
</evidence>
<feature type="zinc finger region" description="dksA C4-type" evidence="4">
    <location>
        <begin position="36"/>
        <end position="60"/>
    </location>
</feature>
<dbReference type="RefSeq" id="WP_094543522.1">
    <property type="nucleotide sequence ID" value="NZ_NEEZ01000070.1"/>
</dbReference>
<dbReference type="PANTHER" id="PTHR38777">
    <property type="entry name" value="FELS-2 PROPHAGE PROTEIN"/>
    <property type="match status" value="1"/>
</dbReference>
<dbReference type="Proteomes" id="UP000215827">
    <property type="component" value="Unassembled WGS sequence"/>
</dbReference>
<keyword evidence="1" id="KW-0479">Metal-binding</keyword>
<dbReference type="GO" id="GO:1900378">
    <property type="term" value="P:positive regulation of secondary metabolite biosynthetic process"/>
    <property type="evidence" value="ECO:0007669"/>
    <property type="project" value="TreeGrafter"/>
</dbReference>
<dbReference type="Pfam" id="PF01258">
    <property type="entry name" value="zf-dskA_traR"/>
    <property type="match status" value="1"/>
</dbReference>
<accession>A0AA44SHR7</accession>
<reference evidence="6 7" key="1">
    <citation type="submission" date="2017-04" db="EMBL/GenBank/DDBJ databases">
        <title>Emergence of KPC-2-producing Citrobacter isolates from sediments of a Chinese river.</title>
        <authorList>
            <person name="Zheng B."/>
        </authorList>
    </citation>
    <scope>NUCLEOTIDE SEQUENCE [LARGE SCALE GENOMIC DNA]</scope>
    <source>
        <strain evidence="6 7">C191</strain>
    </source>
</reference>
<sequence length="71" mass="8373">MPDEIDRDQEFNEQRLEEMIEQNRFKPAATPSLFSCRFCGKPIPEKRRKTLPGVTTCTECQAIVERRRCLK</sequence>
<proteinExistence type="predicted"/>
<dbReference type="InterPro" id="IPR012783">
    <property type="entry name" value="Znf_C4_TraR"/>
</dbReference>
<evidence type="ECO:0000256" key="2">
    <source>
        <dbReference type="ARBA" id="ARBA00022771"/>
    </source>
</evidence>
<name>A0AA44SHR7_CITFR</name>
<organism evidence="6 7">
    <name type="scientific">Citrobacter freundii</name>
    <dbReference type="NCBI Taxonomy" id="546"/>
    <lineage>
        <taxon>Bacteria</taxon>
        <taxon>Pseudomonadati</taxon>
        <taxon>Pseudomonadota</taxon>
        <taxon>Gammaproteobacteria</taxon>
        <taxon>Enterobacterales</taxon>
        <taxon>Enterobacteriaceae</taxon>
        <taxon>Citrobacter</taxon>
        <taxon>Citrobacter freundii complex</taxon>
    </lineage>
</organism>
<dbReference type="NCBIfam" id="TIGR02419">
    <property type="entry name" value="C4_traR_proteo"/>
    <property type="match status" value="1"/>
</dbReference>
<dbReference type="PANTHER" id="PTHR38777:SF1">
    <property type="entry name" value="DNAK SUPPRESSOR PROTEIN"/>
    <property type="match status" value="1"/>
</dbReference>
<evidence type="ECO:0000313" key="6">
    <source>
        <dbReference type="EMBL" id="OYQ93085.1"/>
    </source>
</evidence>